<evidence type="ECO:0000313" key="2">
    <source>
        <dbReference type="EMBL" id="GIM73697.1"/>
    </source>
</evidence>
<proteinExistence type="predicted"/>
<sequence>MTLPQIVDREVWLAARVELLGREKEMTRRIDALNADRRRLPMVRVNEPYEFHGAHGPARLADLFDGRRQLIVQHVMFDPSWDDACPSCTAGVDELSPGLIEHLNARDTSFALISRAPQPKLAGYQARKGWTIPWYSSHGTNFNLDYGVTMDPADEDPPIYNYQPLPWAVEPGTTQEQPGMSCFLKVDDAVFHTYSTFGRGVDHLGGAYGFLDLTALGRQEEWEEPKGRASSARPSVPNFVTPS</sequence>
<gene>
    <name evidence="2" type="ORF">Aco04nite_36650</name>
</gene>
<name>A0A919SLM2_9ACTN</name>
<evidence type="ECO:0008006" key="4">
    <source>
        <dbReference type="Google" id="ProtNLM"/>
    </source>
</evidence>
<dbReference type="AlphaFoldDB" id="A0A919SLM2"/>
<accession>A0A919SLM2</accession>
<evidence type="ECO:0000256" key="1">
    <source>
        <dbReference type="SAM" id="MobiDB-lite"/>
    </source>
</evidence>
<dbReference type="Pfam" id="PF05988">
    <property type="entry name" value="DUF899"/>
    <property type="match status" value="1"/>
</dbReference>
<keyword evidence="3" id="KW-1185">Reference proteome</keyword>
<comment type="caution">
    <text evidence="2">The sequence shown here is derived from an EMBL/GenBank/DDBJ whole genome shotgun (WGS) entry which is preliminary data.</text>
</comment>
<reference evidence="2" key="1">
    <citation type="submission" date="2021-03" db="EMBL/GenBank/DDBJ databases">
        <title>Whole genome shotgun sequence of Actinoplanes consettensis NBRC 14913.</title>
        <authorList>
            <person name="Komaki H."/>
            <person name="Tamura T."/>
        </authorList>
    </citation>
    <scope>NUCLEOTIDE SEQUENCE</scope>
    <source>
        <strain evidence="2">NBRC 14913</strain>
    </source>
</reference>
<dbReference type="Proteomes" id="UP000680865">
    <property type="component" value="Unassembled WGS sequence"/>
</dbReference>
<evidence type="ECO:0000313" key="3">
    <source>
        <dbReference type="Proteomes" id="UP000680865"/>
    </source>
</evidence>
<organism evidence="2 3">
    <name type="scientific">Winogradskya consettensis</name>
    <dbReference type="NCBI Taxonomy" id="113560"/>
    <lineage>
        <taxon>Bacteria</taxon>
        <taxon>Bacillati</taxon>
        <taxon>Actinomycetota</taxon>
        <taxon>Actinomycetes</taxon>
        <taxon>Micromonosporales</taxon>
        <taxon>Micromonosporaceae</taxon>
        <taxon>Winogradskya</taxon>
    </lineage>
</organism>
<protein>
    <recommendedName>
        <fullName evidence="4">Dithiol-disulfide oxidoreductase (DUF899 family)</fullName>
    </recommendedName>
</protein>
<dbReference type="RefSeq" id="WP_212998417.1">
    <property type="nucleotide sequence ID" value="NZ_BAAATW010000012.1"/>
</dbReference>
<dbReference type="EMBL" id="BOQP01000017">
    <property type="protein sequence ID" value="GIM73697.1"/>
    <property type="molecule type" value="Genomic_DNA"/>
</dbReference>
<dbReference type="InterPro" id="IPR010296">
    <property type="entry name" value="DUF899_thioredox"/>
</dbReference>
<feature type="region of interest" description="Disordered" evidence="1">
    <location>
        <begin position="221"/>
        <end position="243"/>
    </location>
</feature>